<comment type="caution">
    <text evidence="2">The sequence shown here is derived from an EMBL/GenBank/DDBJ whole genome shotgun (WGS) entry which is preliminary data.</text>
</comment>
<sequence>MSSNIRVTKICEHCQEPFEAKTTVTRYCSHTCNRRAYKKRKREEKLKQAAKQTQVQKTVRLPGPDVDLGVLHQKAFLNVGEAALLIGISRRTLYRLLESGTLPKRKLGTRTIIRRADIDELMK</sequence>
<dbReference type="RefSeq" id="WP_044220170.1">
    <property type="nucleotide sequence ID" value="NZ_JBKAGJ010000037.1"/>
</dbReference>
<evidence type="ECO:0000259" key="1">
    <source>
        <dbReference type="Pfam" id="PF12728"/>
    </source>
</evidence>
<name>A0A098SAB1_9BACT</name>
<dbReference type="NCBIfam" id="TIGR01764">
    <property type="entry name" value="excise"/>
    <property type="match status" value="1"/>
</dbReference>
<proteinExistence type="predicted"/>
<dbReference type="InterPro" id="IPR041657">
    <property type="entry name" value="HTH_17"/>
</dbReference>
<evidence type="ECO:0000313" key="2">
    <source>
        <dbReference type="EMBL" id="KGE88022.1"/>
    </source>
</evidence>
<keyword evidence="3" id="KW-1185">Reference proteome</keyword>
<gene>
    <name evidence="2" type="ORF">IX84_11525</name>
</gene>
<feature type="domain" description="Helix-turn-helix" evidence="1">
    <location>
        <begin position="76"/>
        <end position="122"/>
    </location>
</feature>
<dbReference type="STRING" id="1524460.IX84_11525"/>
<accession>A0A098SAB1</accession>
<organism evidence="2 3">
    <name type="scientific">Phaeodactylibacter xiamenensis</name>
    <dbReference type="NCBI Taxonomy" id="1524460"/>
    <lineage>
        <taxon>Bacteria</taxon>
        <taxon>Pseudomonadati</taxon>
        <taxon>Bacteroidota</taxon>
        <taxon>Saprospiria</taxon>
        <taxon>Saprospirales</taxon>
        <taxon>Haliscomenobacteraceae</taxon>
        <taxon>Phaeodactylibacter</taxon>
    </lineage>
</organism>
<dbReference type="EMBL" id="JPOS01000026">
    <property type="protein sequence ID" value="KGE88022.1"/>
    <property type="molecule type" value="Genomic_DNA"/>
</dbReference>
<reference evidence="2 3" key="1">
    <citation type="journal article" date="2014" name="Int. J. Syst. Evol. Microbiol.">
        <title>Phaeodactylibacter xiamenensis gen. nov., sp. nov., a member of the family Saprospiraceae isolated from the marine alga Phaeodactylum tricornutum.</title>
        <authorList>
            <person name="Chen Z.Jr."/>
            <person name="Lei X."/>
            <person name="Lai Q."/>
            <person name="Li Y."/>
            <person name="Zhang B."/>
            <person name="Zhang J."/>
            <person name="Zhang H."/>
            <person name="Yang L."/>
            <person name="Zheng W."/>
            <person name="Tian Y."/>
            <person name="Yu Z."/>
            <person name="Xu H.Jr."/>
            <person name="Zheng T."/>
        </authorList>
    </citation>
    <scope>NUCLEOTIDE SEQUENCE [LARGE SCALE GENOMIC DNA]</scope>
    <source>
        <strain evidence="2 3">KD52</strain>
    </source>
</reference>
<dbReference type="GO" id="GO:0003677">
    <property type="term" value="F:DNA binding"/>
    <property type="evidence" value="ECO:0007669"/>
    <property type="project" value="InterPro"/>
</dbReference>
<dbReference type="Pfam" id="PF12728">
    <property type="entry name" value="HTH_17"/>
    <property type="match status" value="1"/>
</dbReference>
<dbReference type="InterPro" id="IPR010093">
    <property type="entry name" value="SinI_DNA-bd"/>
</dbReference>
<dbReference type="InterPro" id="IPR009061">
    <property type="entry name" value="DNA-bd_dom_put_sf"/>
</dbReference>
<dbReference type="Proteomes" id="UP000029736">
    <property type="component" value="Unassembled WGS sequence"/>
</dbReference>
<protein>
    <recommendedName>
        <fullName evidence="1">Helix-turn-helix domain-containing protein</fullName>
    </recommendedName>
</protein>
<dbReference type="SUPFAM" id="SSF46955">
    <property type="entry name" value="Putative DNA-binding domain"/>
    <property type="match status" value="1"/>
</dbReference>
<dbReference type="AlphaFoldDB" id="A0A098SAB1"/>
<dbReference type="OrthoDB" id="1003442at2"/>
<evidence type="ECO:0000313" key="3">
    <source>
        <dbReference type="Proteomes" id="UP000029736"/>
    </source>
</evidence>